<organism evidence="3 4">
    <name type="scientific">Mesorhabditis belari</name>
    <dbReference type="NCBI Taxonomy" id="2138241"/>
    <lineage>
        <taxon>Eukaryota</taxon>
        <taxon>Metazoa</taxon>
        <taxon>Ecdysozoa</taxon>
        <taxon>Nematoda</taxon>
        <taxon>Chromadorea</taxon>
        <taxon>Rhabditida</taxon>
        <taxon>Rhabditina</taxon>
        <taxon>Rhabditomorpha</taxon>
        <taxon>Rhabditoidea</taxon>
        <taxon>Rhabditidae</taxon>
        <taxon>Mesorhabditinae</taxon>
        <taxon>Mesorhabditis</taxon>
    </lineage>
</organism>
<evidence type="ECO:0000313" key="4">
    <source>
        <dbReference type="WBParaSite" id="MBELARI_LOCUS21236"/>
    </source>
</evidence>
<dbReference type="PROSITE" id="PS51912">
    <property type="entry name" value="DMAP1_BIND"/>
    <property type="match status" value="1"/>
</dbReference>
<keyword evidence="3" id="KW-1185">Reference proteome</keyword>
<evidence type="ECO:0000259" key="2">
    <source>
        <dbReference type="PROSITE" id="PS51912"/>
    </source>
</evidence>
<dbReference type="Pfam" id="PF06464">
    <property type="entry name" value="DMAP_binding"/>
    <property type="match status" value="1"/>
</dbReference>
<proteinExistence type="predicted"/>
<dbReference type="WBParaSite" id="MBELARI_LOCUS21236">
    <property type="protein sequence ID" value="MBELARI_LOCUS21236"/>
    <property type="gene ID" value="MBELARI_LOCUS21236"/>
</dbReference>
<dbReference type="SMART" id="SM01137">
    <property type="entry name" value="DMAP_binding"/>
    <property type="match status" value="1"/>
</dbReference>
<dbReference type="Proteomes" id="UP000887575">
    <property type="component" value="Unassembled WGS sequence"/>
</dbReference>
<accession>A0AAF3F3W4</accession>
<feature type="compositionally biased region" description="Low complexity" evidence="1">
    <location>
        <begin position="49"/>
        <end position="61"/>
    </location>
</feature>
<evidence type="ECO:0000256" key="1">
    <source>
        <dbReference type="SAM" id="MobiDB-lite"/>
    </source>
</evidence>
<evidence type="ECO:0000313" key="3">
    <source>
        <dbReference type="Proteomes" id="UP000887575"/>
    </source>
</evidence>
<sequence length="125" mass="14324">MPDIEIAQLPQEIREKLAELELELSEGDITQKGYDKKRNALLGPFLKLQASSSQPTASPSTRAHRRHQRRLTRDENRFHSEIRAEAVQAALKEYSTRNDLEAALAPLRRRGTNSSIGREEKKYSR</sequence>
<name>A0AAF3F3W4_9BILA</name>
<dbReference type="InterPro" id="IPR010506">
    <property type="entry name" value="DMAP1-bd"/>
</dbReference>
<feature type="domain" description="DMAP1-binding" evidence="2">
    <location>
        <begin position="5"/>
        <end position="117"/>
    </location>
</feature>
<reference evidence="4" key="1">
    <citation type="submission" date="2024-02" db="UniProtKB">
        <authorList>
            <consortium name="WormBaseParasite"/>
        </authorList>
    </citation>
    <scope>IDENTIFICATION</scope>
</reference>
<feature type="region of interest" description="Disordered" evidence="1">
    <location>
        <begin position="48"/>
        <end position="77"/>
    </location>
</feature>
<dbReference type="AlphaFoldDB" id="A0AAF3F3W4"/>
<feature type="region of interest" description="Disordered" evidence="1">
    <location>
        <begin position="105"/>
        <end position="125"/>
    </location>
</feature>
<protein>
    <recommendedName>
        <fullName evidence="2">DMAP1-binding domain-containing protein</fullName>
    </recommendedName>
</protein>